<dbReference type="InterPro" id="IPR012495">
    <property type="entry name" value="TadE-like_dom"/>
</dbReference>
<gene>
    <name evidence="4" type="ORF">KCG44_08040</name>
</gene>
<keyword evidence="2" id="KW-0472">Membrane</keyword>
<dbReference type="RefSeq" id="WP_218445459.1">
    <property type="nucleotide sequence ID" value="NZ_JAGSPA010000002.1"/>
</dbReference>
<sequence length="222" mass="23899">MSGLFKRAAGDDRGSYIVEFAVLALPMMTMLLGMIEVGYYSYAKSRTEGVLREVSRLSATGFFITEEETVDEDDGDGDGEEDEDAPQTSLELITEYIAAEINTIPGAEFDVDVRSYQDFQDIGNPEPIVSDADPLGGAPGIGDCFVDVTGDGEWTEDIPGIDGVGGSEDIVYFGLAVRYKPLFGLSRTFAGDELVIDLNAGIKNEPFANAANYARATVCIEE</sequence>
<dbReference type="Proteomes" id="UP000722336">
    <property type="component" value="Unassembled WGS sequence"/>
</dbReference>
<reference evidence="4 5" key="1">
    <citation type="submission" date="2021-04" db="EMBL/GenBank/DDBJ databases">
        <authorList>
            <person name="Pira H."/>
            <person name="Risdian C."/>
            <person name="Wink J."/>
        </authorList>
    </citation>
    <scope>NUCLEOTIDE SEQUENCE [LARGE SCALE GENOMIC DNA]</scope>
    <source>
        <strain evidence="4 5">WHA3</strain>
    </source>
</reference>
<keyword evidence="2" id="KW-1133">Transmembrane helix</keyword>
<dbReference type="Pfam" id="PF07811">
    <property type="entry name" value="TadE"/>
    <property type="match status" value="1"/>
</dbReference>
<feature type="transmembrane region" description="Helical" evidence="2">
    <location>
        <begin position="20"/>
        <end position="42"/>
    </location>
</feature>
<evidence type="ECO:0000313" key="5">
    <source>
        <dbReference type="Proteomes" id="UP000722336"/>
    </source>
</evidence>
<protein>
    <submittedName>
        <fullName evidence="4">Pilus assembly protein</fullName>
    </submittedName>
</protein>
<proteinExistence type="predicted"/>
<accession>A0ABS6SEE6</accession>
<comment type="caution">
    <text evidence="4">The sequence shown here is derived from an EMBL/GenBank/DDBJ whole genome shotgun (WGS) entry which is preliminary data.</text>
</comment>
<dbReference type="EMBL" id="JAGSPA010000002">
    <property type="protein sequence ID" value="MBV7256735.1"/>
    <property type="molecule type" value="Genomic_DNA"/>
</dbReference>
<evidence type="ECO:0000256" key="1">
    <source>
        <dbReference type="SAM" id="MobiDB-lite"/>
    </source>
</evidence>
<evidence type="ECO:0000256" key="2">
    <source>
        <dbReference type="SAM" id="Phobius"/>
    </source>
</evidence>
<evidence type="ECO:0000259" key="3">
    <source>
        <dbReference type="Pfam" id="PF07811"/>
    </source>
</evidence>
<name>A0ABS6SEE6_9SPHN</name>
<evidence type="ECO:0000313" key="4">
    <source>
        <dbReference type="EMBL" id="MBV7256735.1"/>
    </source>
</evidence>
<keyword evidence="2" id="KW-0812">Transmembrane</keyword>
<organism evidence="4 5">
    <name type="scientific">Pacificimonas pallii</name>
    <dbReference type="NCBI Taxonomy" id="2827236"/>
    <lineage>
        <taxon>Bacteria</taxon>
        <taxon>Pseudomonadati</taxon>
        <taxon>Pseudomonadota</taxon>
        <taxon>Alphaproteobacteria</taxon>
        <taxon>Sphingomonadales</taxon>
        <taxon>Sphingosinicellaceae</taxon>
        <taxon>Pacificimonas</taxon>
    </lineage>
</organism>
<feature type="domain" description="TadE-like" evidence="3">
    <location>
        <begin position="14"/>
        <end position="56"/>
    </location>
</feature>
<keyword evidence="5" id="KW-1185">Reference proteome</keyword>
<feature type="compositionally biased region" description="Acidic residues" evidence="1">
    <location>
        <begin position="66"/>
        <end position="85"/>
    </location>
</feature>
<feature type="region of interest" description="Disordered" evidence="1">
    <location>
        <begin position="66"/>
        <end position="87"/>
    </location>
</feature>